<name>A0A3M7S272_BRAPC</name>
<reference evidence="1 2" key="1">
    <citation type="journal article" date="2018" name="Sci. Rep.">
        <title>Genomic signatures of local adaptation to the degree of environmental predictability in rotifers.</title>
        <authorList>
            <person name="Franch-Gras L."/>
            <person name="Hahn C."/>
            <person name="Garcia-Roger E.M."/>
            <person name="Carmona M.J."/>
            <person name="Serra M."/>
            <person name="Gomez A."/>
        </authorList>
    </citation>
    <scope>NUCLEOTIDE SEQUENCE [LARGE SCALE GENOMIC DNA]</scope>
    <source>
        <strain evidence="1">HYR1</strain>
    </source>
</reference>
<keyword evidence="2" id="KW-1185">Reference proteome</keyword>
<evidence type="ECO:0000313" key="1">
    <source>
        <dbReference type="EMBL" id="RNA29758.1"/>
    </source>
</evidence>
<protein>
    <submittedName>
        <fullName evidence="1">Uncharacterized protein</fullName>
    </submittedName>
</protein>
<dbReference type="EMBL" id="REGN01002165">
    <property type="protein sequence ID" value="RNA29758.1"/>
    <property type="molecule type" value="Genomic_DNA"/>
</dbReference>
<evidence type="ECO:0000313" key="2">
    <source>
        <dbReference type="Proteomes" id="UP000276133"/>
    </source>
</evidence>
<dbReference type="AlphaFoldDB" id="A0A3M7S272"/>
<accession>A0A3M7S272</accession>
<comment type="caution">
    <text evidence="1">The sequence shown here is derived from an EMBL/GenBank/DDBJ whole genome shotgun (WGS) entry which is preliminary data.</text>
</comment>
<proteinExistence type="predicted"/>
<sequence>MTCQNQNCMLPFKFDILFTKIFVKTVLYYSTNFNQFQNYLFHFSLLSEKNDTVPVPFLFFRLPITKIVQVLMQNYILNA</sequence>
<organism evidence="1 2">
    <name type="scientific">Brachionus plicatilis</name>
    <name type="common">Marine rotifer</name>
    <name type="synonym">Brachionus muelleri</name>
    <dbReference type="NCBI Taxonomy" id="10195"/>
    <lineage>
        <taxon>Eukaryota</taxon>
        <taxon>Metazoa</taxon>
        <taxon>Spiralia</taxon>
        <taxon>Gnathifera</taxon>
        <taxon>Rotifera</taxon>
        <taxon>Eurotatoria</taxon>
        <taxon>Monogononta</taxon>
        <taxon>Pseudotrocha</taxon>
        <taxon>Ploima</taxon>
        <taxon>Brachionidae</taxon>
        <taxon>Brachionus</taxon>
    </lineage>
</organism>
<dbReference type="Proteomes" id="UP000276133">
    <property type="component" value="Unassembled WGS sequence"/>
</dbReference>
<gene>
    <name evidence="1" type="ORF">BpHYR1_047171</name>
</gene>